<dbReference type="Pfam" id="PF13614">
    <property type="entry name" value="AAA_31"/>
    <property type="match status" value="1"/>
</dbReference>
<gene>
    <name evidence="2" type="ORF">MR241_00035</name>
</gene>
<dbReference type="InterPro" id="IPR025669">
    <property type="entry name" value="AAA_dom"/>
</dbReference>
<protein>
    <submittedName>
        <fullName evidence="2">AAA family ATPase</fullName>
    </submittedName>
</protein>
<dbReference type="InterPro" id="IPR027417">
    <property type="entry name" value="P-loop_NTPase"/>
</dbReference>
<comment type="caution">
    <text evidence="2">The sequence shown here is derived from an EMBL/GenBank/DDBJ whole genome shotgun (WGS) entry which is preliminary data.</text>
</comment>
<evidence type="ECO:0000313" key="2">
    <source>
        <dbReference type="EMBL" id="MCI5754668.1"/>
    </source>
</evidence>
<dbReference type="PANTHER" id="PTHR13696:SF52">
    <property type="entry name" value="PARA FAMILY PROTEIN CT_582"/>
    <property type="match status" value="1"/>
</dbReference>
<dbReference type="AlphaFoldDB" id="A0AAE3K3R8"/>
<dbReference type="Gene3D" id="3.40.50.300">
    <property type="entry name" value="P-loop containing nucleotide triphosphate hydrolases"/>
    <property type="match status" value="1"/>
</dbReference>
<evidence type="ECO:0000313" key="3">
    <source>
        <dbReference type="Proteomes" id="UP001139365"/>
    </source>
</evidence>
<reference evidence="2 3" key="1">
    <citation type="submission" date="2022-03" db="EMBL/GenBank/DDBJ databases">
        <title>Metagenome-assembled genomes from swine fecal metagenomes.</title>
        <authorList>
            <person name="Holman D.B."/>
            <person name="Kommadath A."/>
        </authorList>
    </citation>
    <scope>NUCLEOTIDE SEQUENCE [LARGE SCALE GENOMIC DNA]</scope>
    <source>
        <strain evidence="2">SUG147</strain>
    </source>
</reference>
<sequence length="253" mass="27813">MGKIIVFANQKGGVGKTTSAVNVAASVGSKGKRVLLVDLDPQGNTSSGVGINKKNMKLSTYDVLIGRATAESCIVDTEFKNLAIMPANISLAGAEFELVSVDKREHRLKNALNLVRDSYDYIFIDCPPSLGILTVNALAASDGVIVPMQCEYYSLEGLSQLMSTIKTCKRLYNPDLQILGILITMYNGRLNLSMQVMDELKKYYAGKLFRTTILRNVKLSEAPSYGSPIMYYDKHCKGAEAYDQVSDEIIERM</sequence>
<dbReference type="PANTHER" id="PTHR13696">
    <property type="entry name" value="P-LOOP CONTAINING NUCLEOSIDE TRIPHOSPHATE HYDROLASE"/>
    <property type="match status" value="1"/>
</dbReference>
<accession>A0AAE3K3R8</accession>
<proteinExistence type="predicted"/>
<dbReference type="EMBL" id="JALEMU010000001">
    <property type="protein sequence ID" value="MCI5754668.1"/>
    <property type="molecule type" value="Genomic_DNA"/>
</dbReference>
<organism evidence="2 3">
    <name type="scientific">Candidatus Colimorpha enterica</name>
    <dbReference type="NCBI Taxonomy" id="3083063"/>
    <lineage>
        <taxon>Bacteria</taxon>
        <taxon>Pseudomonadati</taxon>
        <taxon>Bacteroidota</taxon>
        <taxon>Bacteroidia</taxon>
        <taxon>Bacteroidales</taxon>
        <taxon>Candidatus Colimorpha</taxon>
    </lineage>
</organism>
<dbReference type="PIRSF" id="PIRSF009320">
    <property type="entry name" value="Nuc_binding_HP_1000"/>
    <property type="match status" value="1"/>
</dbReference>
<feature type="domain" description="AAA" evidence="1">
    <location>
        <begin position="3"/>
        <end position="178"/>
    </location>
</feature>
<dbReference type="Proteomes" id="UP001139365">
    <property type="component" value="Unassembled WGS sequence"/>
</dbReference>
<evidence type="ECO:0000259" key="1">
    <source>
        <dbReference type="Pfam" id="PF13614"/>
    </source>
</evidence>
<dbReference type="FunFam" id="3.40.50.300:FF:000285">
    <property type="entry name" value="Sporulation initiation inhibitor Soj"/>
    <property type="match status" value="1"/>
</dbReference>
<dbReference type="CDD" id="cd02042">
    <property type="entry name" value="ParAB_family"/>
    <property type="match status" value="1"/>
</dbReference>
<dbReference type="SUPFAM" id="SSF52540">
    <property type="entry name" value="P-loop containing nucleoside triphosphate hydrolases"/>
    <property type="match status" value="1"/>
</dbReference>
<dbReference type="InterPro" id="IPR050678">
    <property type="entry name" value="DNA_Partitioning_ATPase"/>
</dbReference>
<name>A0AAE3K3R8_9BACT</name>